<name>A0A3G4VF44_9VIBR</name>
<evidence type="ECO:0000313" key="2">
    <source>
        <dbReference type="Proteomes" id="UP000279760"/>
    </source>
</evidence>
<gene>
    <name evidence="1" type="ORF">ECB94_13905</name>
</gene>
<evidence type="ECO:0000313" key="1">
    <source>
        <dbReference type="EMBL" id="AYV22262.1"/>
    </source>
</evidence>
<dbReference type="Proteomes" id="UP000279760">
    <property type="component" value="Chromosome 1"/>
</dbReference>
<dbReference type="EMBL" id="CP033577">
    <property type="protein sequence ID" value="AYV22262.1"/>
    <property type="molecule type" value="Genomic_DNA"/>
</dbReference>
<reference evidence="1 2" key="1">
    <citation type="submission" date="2018-11" db="EMBL/GenBank/DDBJ databases">
        <title>Complete Genome Sequence of Vbrio mediterranei 117-T6: a Potential Pathogen Bacteria Isolated from the Conchocelis of Pyropia.</title>
        <authorList>
            <person name="Liu Q."/>
        </authorList>
    </citation>
    <scope>NUCLEOTIDE SEQUENCE [LARGE SCALE GENOMIC DNA]</scope>
    <source>
        <strain evidence="1 2">117-T6</strain>
    </source>
</reference>
<accession>A0A3G4VF44</accession>
<protein>
    <submittedName>
        <fullName evidence="1">Uncharacterized protein</fullName>
    </submittedName>
</protein>
<organism evidence="1 2">
    <name type="scientific">Vibrio mediterranei</name>
    <dbReference type="NCBI Taxonomy" id="689"/>
    <lineage>
        <taxon>Bacteria</taxon>
        <taxon>Pseudomonadati</taxon>
        <taxon>Pseudomonadota</taxon>
        <taxon>Gammaproteobacteria</taxon>
        <taxon>Vibrionales</taxon>
        <taxon>Vibrionaceae</taxon>
        <taxon>Vibrio</taxon>
    </lineage>
</organism>
<proteinExistence type="predicted"/>
<sequence length="72" mass="8017">MLVLVVVLAVALLTITPVIDAILLYVEIRNENYEVFLSETAECHLTEKVQSGSAVPEKLVYECNGAILIWQK</sequence>
<dbReference type="AlphaFoldDB" id="A0A3G4VF44"/>